<dbReference type="STRING" id="1472378.AU381_01185"/>
<dbReference type="EMBL" id="LPUX01000053">
    <property type="protein sequence ID" value="OAP40555.1"/>
    <property type="molecule type" value="Genomic_DNA"/>
</dbReference>
<keyword evidence="1" id="KW-0732">Signal</keyword>
<gene>
    <name evidence="2" type="ORF">AU381_01185</name>
</gene>
<accession>A0A178Y1F3</accession>
<proteinExistence type="predicted"/>
<evidence type="ECO:0000256" key="1">
    <source>
        <dbReference type="SAM" id="SignalP"/>
    </source>
</evidence>
<dbReference type="AlphaFoldDB" id="A0A178Y1F3"/>
<comment type="caution">
    <text evidence="2">The sequence shown here is derived from an EMBL/GenBank/DDBJ whole genome shotgun (WGS) entry which is preliminary data.</text>
</comment>
<sequence>MTCKLAAMLLFSLSLAAGAANSAAAADFAEVPVARHTLDIGICDDPSVLGFITRRFDYKAANYLHANLAIAEIREMGQSRFEPRDYTHLVEREYCYATAVMSDGDRRPLWYLIERPWGFAGVGRNIEFCIGGLDPWYVYGAHCSSLR</sequence>
<dbReference type="RefSeq" id="WP_064240865.1">
    <property type="nucleotide sequence ID" value="NZ_LPUX01000053.1"/>
</dbReference>
<evidence type="ECO:0000313" key="2">
    <source>
        <dbReference type="EMBL" id="OAP40555.1"/>
    </source>
</evidence>
<name>A0A178Y1F3_9HYPH</name>
<keyword evidence="3" id="KW-1185">Reference proteome</keyword>
<feature type="signal peptide" evidence="1">
    <location>
        <begin position="1"/>
        <end position="19"/>
    </location>
</feature>
<dbReference type="OrthoDB" id="9808546at2"/>
<feature type="chain" id="PRO_5008097426" evidence="1">
    <location>
        <begin position="20"/>
        <end position="147"/>
    </location>
</feature>
<dbReference type="Proteomes" id="UP000094025">
    <property type="component" value="Unassembled WGS sequence"/>
</dbReference>
<evidence type="ECO:0000313" key="3">
    <source>
        <dbReference type="Proteomes" id="UP000094025"/>
    </source>
</evidence>
<protein>
    <submittedName>
        <fullName evidence="2">Uncharacterized protein</fullName>
    </submittedName>
</protein>
<organism evidence="2 3">
    <name type="scientific">Sinorhizobium glycinis</name>
    <dbReference type="NCBI Taxonomy" id="1472378"/>
    <lineage>
        <taxon>Bacteria</taxon>
        <taxon>Pseudomonadati</taxon>
        <taxon>Pseudomonadota</taxon>
        <taxon>Alphaproteobacteria</taxon>
        <taxon>Hyphomicrobiales</taxon>
        <taxon>Rhizobiaceae</taxon>
        <taxon>Sinorhizobium/Ensifer group</taxon>
        <taxon>Sinorhizobium</taxon>
    </lineage>
</organism>
<reference evidence="2 3" key="1">
    <citation type="journal article" date="2016" name="Int. J. Syst. Evol. Microbiol.">
        <title>Ensifer glycinis sp. nov., an novel rhizobial species associated with Glycine spp.</title>
        <authorList>
            <person name="Yan H."/>
            <person name="Yan J."/>
            <person name="Sui X.H."/>
            <person name="Wang E.T."/>
            <person name="Chen W.X."/>
            <person name="Zhang X.X."/>
            <person name="Chen W.F."/>
        </authorList>
    </citation>
    <scope>NUCLEOTIDE SEQUENCE [LARGE SCALE GENOMIC DNA]</scope>
    <source>
        <strain evidence="2 3">CCBAU 23380</strain>
    </source>
</reference>